<evidence type="ECO:0000256" key="2">
    <source>
        <dbReference type="PROSITE-ProRule" id="PRU00335"/>
    </source>
</evidence>
<dbReference type="InterPro" id="IPR050624">
    <property type="entry name" value="HTH-type_Tx_Regulator"/>
</dbReference>
<dbReference type="RefSeq" id="WP_109570491.1">
    <property type="nucleotide sequence ID" value="NZ_CP029463.1"/>
</dbReference>
<dbReference type="Proteomes" id="UP000245429">
    <property type="component" value="Chromosome"/>
</dbReference>
<sequence>MKKKEDRRVQYSKMILQDTLLSLLKNKKLNEISVSELCRKAEVNRNTFYNHYSSPFEILHEIENTLFQELRKEVKNDKELKSIILASCKCLENNKKISELIFSNIENSKLLTKIINTYKTKSIENYPQKAKPFAQLTYIFQKKGTIYLMQEWIKGGFKQPAEQIAGYITFLLESNFQSFELYLKKMKQE</sequence>
<dbReference type="GO" id="GO:0003677">
    <property type="term" value="F:DNA binding"/>
    <property type="evidence" value="ECO:0007669"/>
    <property type="project" value="UniProtKB-UniRule"/>
</dbReference>
<dbReference type="PROSITE" id="PS50977">
    <property type="entry name" value="HTH_TETR_2"/>
    <property type="match status" value="1"/>
</dbReference>
<dbReference type="InterPro" id="IPR009057">
    <property type="entry name" value="Homeodomain-like_sf"/>
</dbReference>
<dbReference type="PANTHER" id="PTHR43479">
    <property type="entry name" value="ACREF/ENVCD OPERON REPRESSOR-RELATED"/>
    <property type="match status" value="1"/>
</dbReference>
<dbReference type="EMBL" id="CP029463">
    <property type="protein sequence ID" value="AWM15153.1"/>
    <property type="molecule type" value="Genomic_DNA"/>
</dbReference>
<dbReference type="AlphaFoldDB" id="A0A2U8QYA8"/>
<evidence type="ECO:0000313" key="5">
    <source>
        <dbReference type="Proteomes" id="UP000245429"/>
    </source>
</evidence>
<dbReference type="SUPFAM" id="SSF46689">
    <property type="entry name" value="Homeodomain-like"/>
    <property type="match status" value="1"/>
</dbReference>
<dbReference type="Gene3D" id="1.10.357.10">
    <property type="entry name" value="Tetracycline Repressor, domain 2"/>
    <property type="match status" value="1"/>
</dbReference>
<organism evidence="4 5">
    <name type="scientific">Flavobacterium sediminis</name>
    <dbReference type="NCBI Taxonomy" id="2201181"/>
    <lineage>
        <taxon>Bacteria</taxon>
        <taxon>Pseudomonadati</taxon>
        <taxon>Bacteroidota</taxon>
        <taxon>Flavobacteriia</taxon>
        <taxon>Flavobacteriales</taxon>
        <taxon>Flavobacteriaceae</taxon>
        <taxon>Flavobacterium</taxon>
    </lineage>
</organism>
<dbReference type="PANTHER" id="PTHR43479:SF11">
    <property type="entry name" value="ACREF_ENVCD OPERON REPRESSOR-RELATED"/>
    <property type="match status" value="1"/>
</dbReference>
<dbReference type="Pfam" id="PF14278">
    <property type="entry name" value="TetR_C_8"/>
    <property type="match status" value="1"/>
</dbReference>
<feature type="DNA-binding region" description="H-T-H motif" evidence="2">
    <location>
        <begin position="33"/>
        <end position="52"/>
    </location>
</feature>
<evidence type="ECO:0000259" key="3">
    <source>
        <dbReference type="PROSITE" id="PS50977"/>
    </source>
</evidence>
<evidence type="ECO:0000256" key="1">
    <source>
        <dbReference type="ARBA" id="ARBA00023125"/>
    </source>
</evidence>
<name>A0A2U8QYA8_9FLAO</name>
<feature type="domain" description="HTH tetR-type" evidence="3">
    <location>
        <begin position="10"/>
        <end position="70"/>
    </location>
</feature>
<dbReference type="OrthoDB" id="9810250at2"/>
<keyword evidence="1 2" id="KW-0238">DNA-binding</keyword>
<dbReference type="InterPro" id="IPR001647">
    <property type="entry name" value="HTH_TetR"/>
</dbReference>
<reference evidence="4 5" key="1">
    <citation type="submission" date="2018-05" db="EMBL/GenBank/DDBJ databases">
        <title>Flavobacterium sp. MEBiC07310.</title>
        <authorList>
            <person name="Baek K."/>
        </authorList>
    </citation>
    <scope>NUCLEOTIDE SEQUENCE [LARGE SCALE GENOMIC DNA]</scope>
    <source>
        <strain evidence="4 5">MEBiC07310</strain>
    </source>
</reference>
<protein>
    <recommendedName>
        <fullName evidence="3">HTH tetR-type domain-containing protein</fullName>
    </recommendedName>
</protein>
<dbReference type="InterPro" id="IPR039532">
    <property type="entry name" value="TetR_C_Firmicutes"/>
</dbReference>
<evidence type="ECO:0000313" key="4">
    <source>
        <dbReference type="EMBL" id="AWM15153.1"/>
    </source>
</evidence>
<accession>A0A2U8QYA8</accession>
<proteinExistence type="predicted"/>
<gene>
    <name evidence="4" type="ORF">DI487_15675</name>
</gene>
<dbReference type="KEGG" id="fse:DI487_15675"/>
<keyword evidence="5" id="KW-1185">Reference proteome</keyword>